<name>A0A6J4GZ68_9BACT</name>
<sequence>MRRNSQRSRAFALYEVMIGVTIFVVGVLSLGRSVENCMNAVTLSAQEDRVRQVLANRMAEVQATPGFPDAKWEANIETGYGPVKLIQASAPAELKDEKNLDVGNINRVSLTAEWNRSGVAQTRRIEFYVYRAG</sequence>
<evidence type="ECO:0000313" key="2">
    <source>
        <dbReference type="EMBL" id="CAA9210044.1"/>
    </source>
</evidence>
<evidence type="ECO:0000256" key="1">
    <source>
        <dbReference type="SAM" id="Phobius"/>
    </source>
</evidence>
<gene>
    <name evidence="2" type="ORF">AVDCRST_MAG42-824</name>
</gene>
<keyword evidence="1" id="KW-0472">Membrane</keyword>
<feature type="transmembrane region" description="Helical" evidence="1">
    <location>
        <begin position="12"/>
        <end position="31"/>
    </location>
</feature>
<reference evidence="2" key="1">
    <citation type="submission" date="2020-02" db="EMBL/GenBank/DDBJ databases">
        <authorList>
            <person name="Meier V. D."/>
        </authorList>
    </citation>
    <scope>NUCLEOTIDE SEQUENCE</scope>
    <source>
        <strain evidence="2">AVDCRST_MAG42</strain>
    </source>
</reference>
<evidence type="ECO:0008006" key="3">
    <source>
        <dbReference type="Google" id="ProtNLM"/>
    </source>
</evidence>
<organism evidence="2">
    <name type="scientific">uncultured Chthoniobacterales bacterium</name>
    <dbReference type="NCBI Taxonomy" id="1836801"/>
    <lineage>
        <taxon>Bacteria</taxon>
        <taxon>Pseudomonadati</taxon>
        <taxon>Verrucomicrobiota</taxon>
        <taxon>Spartobacteria</taxon>
        <taxon>Chthoniobacterales</taxon>
        <taxon>environmental samples</taxon>
    </lineage>
</organism>
<keyword evidence="1" id="KW-1133">Transmembrane helix</keyword>
<proteinExistence type="predicted"/>
<accession>A0A6J4GZ68</accession>
<protein>
    <recommendedName>
        <fullName evidence="3">Type II secretion system protein</fullName>
    </recommendedName>
</protein>
<dbReference type="AlphaFoldDB" id="A0A6J4GZ68"/>
<keyword evidence="1" id="KW-0812">Transmembrane</keyword>
<dbReference type="EMBL" id="CADCTA010000001">
    <property type="protein sequence ID" value="CAA9210044.1"/>
    <property type="molecule type" value="Genomic_DNA"/>
</dbReference>